<dbReference type="EMBL" id="CAJNOM010000130">
    <property type="protein sequence ID" value="CAF1106582.1"/>
    <property type="molecule type" value="Genomic_DNA"/>
</dbReference>
<evidence type="ECO:0000313" key="4">
    <source>
        <dbReference type="Proteomes" id="UP000663832"/>
    </source>
</evidence>
<name>A0A814L323_9BILA</name>
<accession>A0A814L323</accession>
<evidence type="ECO:0000256" key="1">
    <source>
        <dbReference type="SAM" id="Coils"/>
    </source>
</evidence>
<dbReference type="Proteomes" id="UP000663877">
    <property type="component" value="Unassembled WGS sequence"/>
</dbReference>
<gene>
    <name evidence="2" type="ORF">BJG266_LOCUS19084</name>
    <name evidence="3" type="ORF">QVE165_LOCUS20600</name>
</gene>
<keyword evidence="1" id="KW-0175">Coiled coil</keyword>
<evidence type="ECO:0008006" key="6">
    <source>
        <dbReference type="Google" id="ProtNLM"/>
    </source>
</evidence>
<dbReference type="OrthoDB" id="9985407at2759"/>
<protein>
    <recommendedName>
        <fullName evidence="6">B box-type domain-containing protein</fullName>
    </recommendedName>
</protein>
<feature type="coiled-coil region" evidence="1">
    <location>
        <begin position="46"/>
        <end position="73"/>
    </location>
</feature>
<organism evidence="2 5">
    <name type="scientific">Adineta steineri</name>
    <dbReference type="NCBI Taxonomy" id="433720"/>
    <lineage>
        <taxon>Eukaryota</taxon>
        <taxon>Metazoa</taxon>
        <taxon>Spiralia</taxon>
        <taxon>Gnathifera</taxon>
        <taxon>Rotifera</taxon>
        <taxon>Eurotatoria</taxon>
        <taxon>Bdelloidea</taxon>
        <taxon>Adinetida</taxon>
        <taxon>Adinetidae</taxon>
        <taxon>Adineta</taxon>
    </lineage>
</organism>
<evidence type="ECO:0000313" key="3">
    <source>
        <dbReference type="EMBL" id="CAF1106582.1"/>
    </source>
</evidence>
<evidence type="ECO:0000313" key="2">
    <source>
        <dbReference type="EMBL" id="CAF1059547.1"/>
    </source>
</evidence>
<dbReference type="AlphaFoldDB" id="A0A814L323"/>
<keyword evidence="4" id="KW-1185">Reference proteome</keyword>
<sequence>MSTIKFIRNATINNTRHCVKCSKSNSISTCDGCHLTFCERHAITHRQELTDQLENIIHDHNLLRQDIEQTSNEYLYSRKIDKWEQESIRKIRTAAENVRIELKQIFDKTKIRLTRISCAIAFDLKSSCKTDDYLENDLKQWIKQLNDLRLEIQSSYSLELIEDQQSPIYLIKTINKKFSNIHKNTNHIVPHSTACERFLKATYPASITSGGLIAKHMGPDLDYGYIIGKQHYSQGSHIVRFQIIQNALPYRIFFGCISSEGISNTMNYDSSFVVGWFGHNEIYQHGIWNNNINIYGYDSNKIQTNDILYMIFDCDKKQIGLYHERLNKTHKLSVNIDKAHFPWQLLIILTHENDSVKILNQK</sequence>
<comment type="caution">
    <text evidence="2">The sequence shown here is derived from an EMBL/GenBank/DDBJ whole genome shotgun (WGS) entry which is preliminary data.</text>
</comment>
<evidence type="ECO:0000313" key="5">
    <source>
        <dbReference type="Proteomes" id="UP000663877"/>
    </source>
</evidence>
<dbReference type="EMBL" id="CAJNOI010000101">
    <property type="protein sequence ID" value="CAF1059547.1"/>
    <property type="molecule type" value="Genomic_DNA"/>
</dbReference>
<proteinExistence type="predicted"/>
<dbReference type="Proteomes" id="UP000663832">
    <property type="component" value="Unassembled WGS sequence"/>
</dbReference>
<reference evidence="2" key="1">
    <citation type="submission" date="2021-02" db="EMBL/GenBank/DDBJ databases">
        <authorList>
            <person name="Nowell W R."/>
        </authorList>
    </citation>
    <scope>NUCLEOTIDE SEQUENCE</scope>
</reference>